<dbReference type="GeneID" id="85362215"/>
<proteinExistence type="predicted"/>
<dbReference type="EMBL" id="JAUEPS010000129">
    <property type="protein sequence ID" value="KAK0436308.1"/>
    <property type="molecule type" value="Genomic_DNA"/>
</dbReference>
<feature type="compositionally biased region" description="Acidic residues" evidence="1">
    <location>
        <begin position="350"/>
        <end position="359"/>
    </location>
</feature>
<evidence type="ECO:0000313" key="2">
    <source>
        <dbReference type="EMBL" id="KAK0436308.1"/>
    </source>
</evidence>
<reference evidence="2" key="1">
    <citation type="submission" date="2023-06" db="EMBL/GenBank/DDBJ databases">
        <authorList>
            <consortium name="Lawrence Berkeley National Laboratory"/>
            <person name="Ahrendt S."/>
            <person name="Sahu N."/>
            <person name="Indic B."/>
            <person name="Wong-Bajracharya J."/>
            <person name="Merenyi Z."/>
            <person name="Ke H.-M."/>
            <person name="Monk M."/>
            <person name="Kocsube S."/>
            <person name="Drula E."/>
            <person name="Lipzen A."/>
            <person name="Balint B."/>
            <person name="Henrissat B."/>
            <person name="Andreopoulos B."/>
            <person name="Martin F.M."/>
            <person name="Harder C.B."/>
            <person name="Rigling D."/>
            <person name="Ford K.L."/>
            <person name="Foster G.D."/>
            <person name="Pangilinan J."/>
            <person name="Papanicolaou A."/>
            <person name="Barry K."/>
            <person name="LaButti K."/>
            <person name="Viragh M."/>
            <person name="Koriabine M."/>
            <person name="Yan M."/>
            <person name="Riley R."/>
            <person name="Champramary S."/>
            <person name="Plett K.L."/>
            <person name="Tsai I.J."/>
            <person name="Slot J."/>
            <person name="Sipos G."/>
            <person name="Plett J."/>
            <person name="Nagy L.G."/>
            <person name="Grigoriev I.V."/>
        </authorList>
    </citation>
    <scope>NUCLEOTIDE SEQUENCE</scope>
    <source>
        <strain evidence="2">CCBAS 213</strain>
    </source>
</reference>
<name>A0AA39MJM9_ARMTA</name>
<gene>
    <name evidence="2" type="ORF">EV420DRAFT_1652608</name>
</gene>
<feature type="compositionally biased region" description="Basic and acidic residues" evidence="1">
    <location>
        <begin position="156"/>
        <end position="167"/>
    </location>
</feature>
<feature type="region of interest" description="Disordered" evidence="1">
    <location>
        <begin position="147"/>
        <end position="167"/>
    </location>
</feature>
<dbReference type="RefSeq" id="XP_060322230.1">
    <property type="nucleotide sequence ID" value="XM_060478667.1"/>
</dbReference>
<evidence type="ECO:0000256" key="1">
    <source>
        <dbReference type="SAM" id="MobiDB-lite"/>
    </source>
</evidence>
<evidence type="ECO:0000313" key="3">
    <source>
        <dbReference type="Proteomes" id="UP001175211"/>
    </source>
</evidence>
<sequence>MSRSQQNKLQSFIPSSIVTAQSSGRTSELMTEPGLPAQLLTSRRITSLQAVPITHSVSSYQKMISQDLAAEAIPLANKRRRSAEDAGDVERINVNEASDGDARLLLNAKGKQPALAEGDSSCAGHIRTDILPQILREELLRTNLPQAQAQAPMQNKETRQMEGKIPQDDWKSQVAVLTMENQELELLEREGSKSRESAPVMEAPLLQSKGVCDHSPPLLTPENPLYGLPPTLQRLPTVPSHDIHLRNPPPTIATCWIPASQPDQAIPAQSPSERPMRQGNILYGAVSSPVQAVQDVKVAKLVRMVAALKQCVEEIEREQKRQEGCVNFYYRPKYGSWSPQQQEREGPDILSDDLSDDWA</sequence>
<organism evidence="2 3">
    <name type="scientific">Armillaria tabescens</name>
    <name type="common">Ringless honey mushroom</name>
    <name type="synonym">Agaricus tabescens</name>
    <dbReference type="NCBI Taxonomy" id="1929756"/>
    <lineage>
        <taxon>Eukaryota</taxon>
        <taxon>Fungi</taxon>
        <taxon>Dikarya</taxon>
        <taxon>Basidiomycota</taxon>
        <taxon>Agaricomycotina</taxon>
        <taxon>Agaricomycetes</taxon>
        <taxon>Agaricomycetidae</taxon>
        <taxon>Agaricales</taxon>
        <taxon>Marasmiineae</taxon>
        <taxon>Physalacriaceae</taxon>
        <taxon>Desarmillaria</taxon>
    </lineage>
</organism>
<feature type="region of interest" description="Disordered" evidence="1">
    <location>
        <begin position="333"/>
        <end position="359"/>
    </location>
</feature>
<dbReference type="AlphaFoldDB" id="A0AA39MJM9"/>
<comment type="caution">
    <text evidence="2">The sequence shown here is derived from an EMBL/GenBank/DDBJ whole genome shotgun (WGS) entry which is preliminary data.</text>
</comment>
<protein>
    <submittedName>
        <fullName evidence="2">Uncharacterized protein</fullName>
    </submittedName>
</protein>
<accession>A0AA39MJM9</accession>
<keyword evidence="3" id="KW-1185">Reference proteome</keyword>
<dbReference type="Proteomes" id="UP001175211">
    <property type="component" value="Unassembled WGS sequence"/>
</dbReference>